<dbReference type="GO" id="GO:0005737">
    <property type="term" value="C:cytoplasm"/>
    <property type="evidence" value="ECO:0007669"/>
    <property type="project" value="UniProtKB-SubCell"/>
</dbReference>
<keyword evidence="6 13" id="KW-0808">Transferase</keyword>
<comment type="subunit">
    <text evidence="13">Homodimer.</text>
</comment>
<comment type="similarity">
    <text evidence="2 13">Belongs to the thiolase-like superfamily. FabH family.</text>
</comment>
<evidence type="ECO:0000313" key="17">
    <source>
        <dbReference type="Proteomes" id="UP000298602"/>
    </source>
</evidence>
<evidence type="ECO:0000256" key="13">
    <source>
        <dbReference type="HAMAP-Rule" id="MF_01815"/>
    </source>
</evidence>
<dbReference type="Proteomes" id="UP000298602">
    <property type="component" value="Chromosome"/>
</dbReference>
<evidence type="ECO:0000256" key="12">
    <source>
        <dbReference type="ARBA" id="ARBA00051096"/>
    </source>
</evidence>
<accession>A0A4P8L452</accession>
<dbReference type="Pfam" id="PF08545">
    <property type="entry name" value="ACP_syn_III"/>
    <property type="match status" value="1"/>
</dbReference>
<name>A0A4P8L452_9BACT</name>
<dbReference type="Pfam" id="PF08541">
    <property type="entry name" value="ACP_syn_III_C"/>
    <property type="match status" value="1"/>
</dbReference>
<feature type="active site" evidence="13">
    <location>
        <position position="286"/>
    </location>
</feature>
<dbReference type="AlphaFoldDB" id="A0A4P8L452"/>
<feature type="active site" evidence="13">
    <location>
        <position position="115"/>
    </location>
</feature>
<keyword evidence="5 13" id="KW-0444">Lipid biosynthesis</keyword>
<evidence type="ECO:0000256" key="10">
    <source>
        <dbReference type="ARBA" id="ARBA00023268"/>
    </source>
</evidence>
<dbReference type="EC" id="2.3.1.180" evidence="3 13"/>
<gene>
    <name evidence="13" type="primary">fabH</name>
    <name evidence="16" type="ORF">FDQ92_10950</name>
</gene>
<dbReference type="GO" id="GO:0033818">
    <property type="term" value="F:beta-ketoacyl-acyl-carrier-protein synthase III activity"/>
    <property type="evidence" value="ECO:0007669"/>
    <property type="project" value="UniProtKB-UniRule"/>
</dbReference>
<proteinExistence type="inferred from homology"/>
<keyword evidence="7 13" id="KW-0276">Fatty acid metabolism</keyword>
<dbReference type="NCBIfam" id="NF006829">
    <property type="entry name" value="PRK09352.1"/>
    <property type="match status" value="1"/>
</dbReference>
<evidence type="ECO:0000259" key="15">
    <source>
        <dbReference type="Pfam" id="PF08545"/>
    </source>
</evidence>
<sequence length="338" mass="37333">MPQRTAVIRSVGRFLPERRLTNQDLEKMVDTTEEWILTRTGIRERRILEPGLGCSYMAARAAADCLERAGTPASEVDAIIVGTVTPDMFFPSTACLVQREIGASRAWGFDLSAGCSSFLFSLTAGVQMIESGRYDKVLVIGADVMSSIIDYQDRNTCVLFGDAAGAVLLEPCEEEGYGVLDFIQRIDGIGEPYLHMKAGGSRKPASLETVRNREHYVYQEGKRVFKFAVTEMADVAVAVLDRNGIKGEDLALFIPHQANLRIIEACANRMNIPMDRVVVNIDRYANTTGATIPLCLYEAVVEQDRLKRGDYLVIATFGAGFTWGSALVRWHRTGPPRP</sequence>
<dbReference type="InterPro" id="IPR013751">
    <property type="entry name" value="ACP_syn_III_N"/>
</dbReference>
<dbReference type="SUPFAM" id="SSF53901">
    <property type="entry name" value="Thiolase-like"/>
    <property type="match status" value="1"/>
</dbReference>
<dbReference type="EMBL" id="CP040098">
    <property type="protein sequence ID" value="QCQ22640.1"/>
    <property type="molecule type" value="Genomic_DNA"/>
</dbReference>
<keyword evidence="17" id="KW-1185">Reference proteome</keyword>
<dbReference type="RefSeq" id="WP_137424924.1">
    <property type="nucleotide sequence ID" value="NZ_CP040098.1"/>
</dbReference>
<reference evidence="16 17" key="2">
    <citation type="submission" date="2019-05" db="EMBL/GenBank/DDBJ databases">
        <authorList>
            <person name="Suflita J.M."/>
            <person name="Marks C.R."/>
        </authorList>
    </citation>
    <scope>NUCLEOTIDE SEQUENCE [LARGE SCALE GENOMIC DNA]</scope>
    <source>
        <strain evidence="16 17">ALDC</strain>
    </source>
</reference>
<evidence type="ECO:0000256" key="4">
    <source>
        <dbReference type="ARBA" id="ARBA00022490"/>
    </source>
</evidence>
<evidence type="ECO:0000256" key="8">
    <source>
        <dbReference type="ARBA" id="ARBA00023098"/>
    </source>
</evidence>
<comment type="catalytic activity">
    <reaction evidence="12">
        <text>malonyl-[ACP] + acetyl-CoA + H(+) = 3-oxobutanoyl-[ACP] + CO2 + CoA</text>
        <dbReference type="Rhea" id="RHEA:12080"/>
        <dbReference type="Rhea" id="RHEA-COMP:9623"/>
        <dbReference type="Rhea" id="RHEA-COMP:9625"/>
        <dbReference type="ChEBI" id="CHEBI:15378"/>
        <dbReference type="ChEBI" id="CHEBI:16526"/>
        <dbReference type="ChEBI" id="CHEBI:57287"/>
        <dbReference type="ChEBI" id="CHEBI:57288"/>
        <dbReference type="ChEBI" id="CHEBI:78449"/>
        <dbReference type="ChEBI" id="CHEBI:78450"/>
        <dbReference type="EC" id="2.3.1.180"/>
    </reaction>
    <physiologicalReaction direction="left-to-right" evidence="12">
        <dbReference type="Rhea" id="RHEA:12081"/>
    </physiologicalReaction>
</comment>
<dbReference type="PANTHER" id="PTHR34069">
    <property type="entry name" value="3-OXOACYL-[ACYL-CARRIER-PROTEIN] SYNTHASE 3"/>
    <property type="match status" value="1"/>
</dbReference>
<evidence type="ECO:0000256" key="9">
    <source>
        <dbReference type="ARBA" id="ARBA00023160"/>
    </source>
</evidence>
<comment type="subcellular location">
    <subcellularLocation>
        <location evidence="13">Cytoplasm</location>
    </subcellularLocation>
</comment>
<evidence type="ECO:0000256" key="6">
    <source>
        <dbReference type="ARBA" id="ARBA00022679"/>
    </source>
</evidence>
<organism evidence="16 17">
    <name type="scientific">Desulfoglaeba alkanexedens ALDC</name>
    <dbReference type="NCBI Taxonomy" id="980445"/>
    <lineage>
        <taxon>Bacteria</taxon>
        <taxon>Pseudomonadati</taxon>
        <taxon>Thermodesulfobacteriota</taxon>
        <taxon>Syntrophobacteria</taxon>
        <taxon>Syntrophobacterales</taxon>
        <taxon>Syntrophobacteraceae</taxon>
        <taxon>Desulfoglaeba</taxon>
    </lineage>
</organism>
<dbReference type="HAMAP" id="MF_01815">
    <property type="entry name" value="FabH"/>
    <property type="match status" value="1"/>
</dbReference>
<protein>
    <recommendedName>
        <fullName evidence="3 13">Beta-ketoacyl-[acyl-carrier-protein] synthase III</fullName>
        <shortName evidence="13">Beta-ketoacyl-ACP synthase III</shortName>
        <shortName evidence="13">KAS III</shortName>
        <ecNumber evidence="3 13">2.3.1.180</ecNumber>
    </recommendedName>
    <alternativeName>
        <fullName evidence="13">3-oxoacyl-[acyl-carrier-protein] synthase 3</fullName>
    </alternativeName>
    <alternativeName>
        <fullName evidence="13">3-oxoacyl-[acyl-carrier-protein] synthase III</fullName>
    </alternativeName>
</protein>
<dbReference type="GO" id="GO:0044550">
    <property type="term" value="P:secondary metabolite biosynthetic process"/>
    <property type="evidence" value="ECO:0007669"/>
    <property type="project" value="TreeGrafter"/>
</dbReference>
<keyword evidence="10 13" id="KW-0511">Multifunctional enzyme</keyword>
<evidence type="ECO:0000256" key="7">
    <source>
        <dbReference type="ARBA" id="ARBA00022832"/>
    </source>
</evidence>
<dbReference type="GO" id="GO:0006633">
    <property type="term" value="P:fatty acid biosynthetic process"/>
    <property type="evidence" value="ECO:0007669"/>
    <property type="project" value="UniProtKB-UniRule"/>
</dbReference>
<dbReference type="Gene3D" id="3.40.47.10">
    <property type="match status" value="1"/>
</dbReference>
<dbReference type="InterPro" id="IPR013747">
    <property type="entry name" value="ACP_syn_III_C"/>
</dbReference>
<dbReference type="NCBIfam" id="TIGR00747">
    <property type="entry name" value="fabH"/>
    <property type="match status" value="1"/>
</dbReference>
<keyword evidence="4 13" id="KW-0963">Cytoplasm</keyword>
<dbReference type="UniPathway" id="UPA00094"/>
<dbReference type="CDD" id="cd00830">
    <property type="entry name" value="KAS_III"/>
    <property type="match status" value="1"/>
</dbReference>
<feature type="domain" description="Beta-ketoacyl-[acyl-carrier-protein] synthase III N-terminal" evidence="15">
    <location>
        <begin position="109"/>
        <end position="188"/>
    </location>
</feature>
<dbReference type="PANTHER" id="PTHR34069:SF2">
    <property type="entry name" value="BETA-KETOACYL-[ACYL-CARRIER-PROTEIN] SYNTHASE III"/>
    <property type="match status" value="1"/>
</dbReference>
<dbReference type="FunFam" id="3.40.47.10:FF:000004">
    <property type="entry name" value="3-oxoacyl-[acyl-carrier-protein] synthase 3"/>
    <property type="match status" value="1"/>
</dbReference>
<comment type="domain">
    <text evidence="13">The last Arg residue of the ACP-binding site is essential for the weak association between ACP/AcpP and FabH.</text>
</comment>
<reference evidence="16 17" key="1">
    <citation type="submission" date="2019-05" db="EMBL/GenBank/DDBJ databases">
        <title>The Complete Genome Sequence of the n-alkane-degrading Desulfoglaeba alkanexedens ALDC reveals multiple alkylsuccinate synthase gene clusters.</title>
        <authorList>
            <person name="Callaghan A.V."/>
            <person name="Davidova I.A."/>
            <person name="Duncan K.E."/>
            <person name="Morris B."/>
            <person name="McInerney M.J."/>
        </authorList>
    </citation>
    <scope>NUCLEOTIDE SEQUENCE [LARGE SCALE GENOMIC DNA]</scope>
    <source>
        <strain evidence="16 17">ALDC</strain>
    </source>
</reference>
<dbReference type="InterPro" id="IPR016039">
    <property type="entry name" value="Thiolase-like"/>
</dbReference>
<evidence type="ECO:0000313" key="16">
    <source>
        <dbReference type="EMBL" id="QCQ22640.1"/>
    </source>
</evidence>
<dbReference type="GO" id="GO:0004315">
    <property type="term" value="F:3-oxoacyl-[acyl-carrier-protein] synthase activity"/>
    <property type="evidence" value="ECO:0007669"/>
    <property type="project" value="InterPro"/>
</dbReference>
<keyword evidence="8 13" id="KW-0443">Lipid metabolism</keyword>
<dbReference type="KEGG" id="dax:FDQ92_10950"/>
<dbReference type="OrthoDB" id="9815506at2"/>
<evidence type="ECO:0000256" key="5">
    <source>
        <dbReference type="ARBA" id="ARBA00022516"/>
    </source>
</evidence>
<keyword evidence="11 13" id="KW-0012">Acyltransferase</keyword>
<keyword evidence="9 13" id="KW-0275">Fatty acid biosynthesis</keyword>
<feature type="active site" evidence="13">
    <location>
        <position position="256"/>
    </location>
</feature>
<feature type="region of interest" description="ACP-binding" evidence="13">
    <location>
        <begin position="257"/>
        <end position="261"/>
    </location>
</feature>
<dbReference type="InterPro" id="IPR004655">
    <property type="entry name" value="FabH"/>
</dbReference>
<evidence type="ECO:0000256" key="11">
    <source>
        <dbReference type="ARBA" id="ARBA00023315"/>
    </source>
</evidence>
<feature type="domain" description="Beta-ketoacyl-[acyl-carrier-protein] synthase III C-terminal" evidence="14">
    <location>
        <begin position="240"/>
        <end position="330"/>
    </location>
</feature>
<comment type="pathway">
    <text evidence="1 13">Lipid metabolism; fatty acid biosynthesis.</text>
</comment>
<comment type="function">
    <text evidence="13">Catalyzes the condensation reaction of fatty acid synthesis by the addition to an acyl acceptor of two carbons from malonyl-ACP. Catalyzes the first condensation reaction which initiates fatty acid synthesis and may therefore play a role in governing the total rate of fatty acid production. Possesses both acetoacetyl-ACP synthase and acetyl transacylase activities. Its substrate specificity determines the biosynthesis of branched-chain and/or straight-chain of fatty acids.</text>
</comment>
<evidence type="ECO:0000256" key="3">
    <source>
        <dbReference type="ARBA" id="ARBA00012333"/>
    </source>
</evidence>
<evidence type="ECO:0000259" key="14">
    <source>
        <dbReference type="Pfam" id="PF08541"/>
    </source>
</evidence>
<evidence type="ECO:0000256" key="2">
    <source>
        <dbReference type="ARBA" id="ARBA00008642"/>
    </source>
</evidence>
<evidence type="ECO:0000256" key="1">
    <source>
        <dbReference type="ARBA" id="ARBA00005194"/>
    </source>
</evidence>